<keyword evidence="1" id="KW-1133">Transmembrane helix</keyword>
<keyword evidence="1" id="KW-0472">Membrane</keyword>
<feature type="transmembrane region" description="Helical" evidence="1">
    <location>
        <begin position="21"/>
        <end position="40"/>
    </location>
</feature>
<proteinExistence type="predicted"/>
<keyword evidence="1" id="KW-0812">Transmembrane</keyword>
<organism evidence="2">
    <name type="scientific">Rhizophora mucronata</name>
    <name type="common">Asiatic mangrove</name>
    <dbReference type="NCBI Taxonomy" id="61149"/>
    <lineage>
        <taxon>Eukaryota</taxon>
        <taxon>Viridiplantae</taxon>
        <taxon>Streptophyta</taxon>
        <taxon>Embryophyta</taxon>
        <taxon>Tracheophyta</taxon>
        <taxon>Spermatophyta</taxon>
        <taxon>Magnoliopsida</taxon>
        <taxon>eudicotyledons</taxon>
        <taxon>Gunneridae</taxon>
        <taxon>Pentapetalae</taxon>
        <taxon>rosids</taxon>
        <taxon>fabids</taxon>
        <taxon>Malpighiales</taxon>
        <taxon>Rhizophoraceae</taxon>
        <taxon>Rhizophora</taxon>
    </lineage>
</organism>
<sequence>MVTMGSWRKSKRNILTNSLHLGLYEILLTILLFFGFLPLYEKFNQWEEPYRA</sequence>
<evidence type="ECO:0000256" key="1">
    <source>
        <dbReference type="SAM" id="Phobius"/>
    </source>
</evidence>
<accession>A0A2P2JD43</accession>
<dbReference type="EMBL" id="GGEC01010909">
    <property type="protein sequence ID" value="MBW91392.1"/>
    <property type="molecule type" value="Transcribed_RNA"/>
</dbReference>
<protein>
    <submittedName>
        <fullName evidence="2">Brix domain containing protein</fullName>
    </submittedName>
</protein>
<name>A0A2P2JD43_RHIMU</name>
<reference evidence="2" key="1">
    <citation type="submission" date="2018-02" db="EMBL/GenBank/DDBJ databases">
        <title>Rhizophora mucronata_Transcriptome.</title>
        <authorList>
            <person name="Meera S.P."/>
            <person name="Sreeshan A."/>
            <person name="Augustine A."/>
        </authorList>
    </citation>
    <scope>NUCLEOTIDE SEQUENCE</scope>
    <source>
        <tissue evidence="2">Leaf</tissue>
    </source>
</reference>
<dbReference type="AlphaFoldDB" id="A0A2P2JD43"/>
<evidence type="ECO:0000313" key="2">
    <source>
        <dbReference type="EMBL" id="MBW91392.1"/>
    </source>
</evidence>